<dbReference type="EMBL" id="APOL01000042">
    <property type="protein sequence ID" value="ENU32635.1"/>
    <property type="molecule type" value="Genomic_DNA"/>
</dbReference>
<accession>N8Q2C3</accession>
<dbReference type="PATRIC" id="fig|1217671.3.peg.2577"/>
<dbReference type="InterPro" id="IPR049782">
    <property type="entry name" value="FilE-like"/>
</dbReference>
<proteinExistence type="predicted"/>
<dbReference type="RefSeq" id="WP_004675144.1">
    <property type="nucleotide sequence ID" value="NZ_KB849218.1"/>
</dbReference>
<organism evidence="2 3">
    <name type="scientific">Acinetobacter parvus NIPH 1103</name>
    <dbReference type="NCBI Taxonomy" id="1217671"/>
    <lineage>
        <taxon>Bacteria</taxon>
        <taxon>Pseudomonadati</taxon>
        <taxon>Pseudomonadota</taxon>
        <taxon>Gammaproteobacteria</taxon>
        <taxon>Moraxellales</taxon>
        <taxon>Moraxellaceae</taxon>
        <taxon>Acinetobacter</taxon>
    </lineage>
</organism>
<dbReference type="Pfam" id="PF22881">
    <property type="entry name" value="FilE_C"/>
    <property type="match status" value="1"/>
</dbReference>
<comment type="caution">
    <text evidence="2">The sequence shown here is derived from an EMBL/GenBank/DDBJ whole genome shotgun (WGS) entry which is preliminary data.</text>
</comment>
<evidence type="ECO:0000313" key="2">
    <source>
        <dbReference type="EMBL" id="ENU32635.1"/>
    </source>
</evidence>
<name>N8Q2C3_9GAMM</name>
<evidence type="ECO:0000259" key="1">
    <source>
        <dbReference type="Pfam" id="PF22881"/>
    </source>
</evidence>
<dbReference type="AlphaFoldDB" id="N8Q2C3"/>
<reference evidence="2 3" key="1">
    <citation type="submission" date="2013-02" db="EMBL/GenBank/DDBJ databases">
        <title>The Genome Sequence of Acinetobacter parvus NIPH 1103.</title>
        <authorList>
            <consortium name="The Broad Institute Genome Sequencing Platform"/>
            <consortium name="The Broad Institute Genome Sequencing Center for Infectious Disease"/>
            <person name="Cerqueira G."/>
            <person name="Feldgarden M."/>
            <person name="Courvalin P."/>
            <person name="Perichon B."/>
            <person name="Grillot-Courvalin C."/>
            <person name="Clermont D."/>
            <person name="Rocha E."/>
            <person name="Yoon E.-J."/>
            <person name="Nemec A."/>
            <person name="Walker B."/>
            <person name="Young S.K."/>
            <person name="Zeng Q."/>
            <person name="Gargeya S."/>
            <person name="Fitzgerald M."/>
            <person name="Haas B."/>
            <person name="Abouelleil A."/>
            <person name="Alvarado L."/>
            <person name="Arachchi H.M."/>
            <person name="Berlin A.M."/>
            <person name="Chapman S.B."/>
            <person name="Dewar J."/>
            <person name="Goldberg J."/>
            <person name="Griggs A."/>
            <person name="Gujja S."/>
            <person name="Hansen M."/>
            <person name="Howarth C."/>
            <person name="Imamovic A."/>
            <person name="Larimer J."/>
            <person name="McCowan C."/>
            <person name="Murphy C."/>
            <person name="Neiman D."/>
            <person name="Pearson M."/>
            <person name="Priest M."/>
            <person name="Roberts A."/>
            <person name="Saif S."/>
            <person name="Shea T."/>
            <person name="Sisk P."/>
            <person name="Sykes S."/>
            <person name="Wortman J."/>
            <person name="Nusbaum C."/>
            <person name="Birren B."/>
        </authorList>
    </citation>
    <scope>NUCLEOTIDE SEQUENCE [LARGE SCALE GENOMIC DNA]</scope>
    <source>
        <strain evidence="2 3">NIPH 1103</strain>
    </source>
</reference>
<dbReference type="Proteomes" id="UP000018426">
    <property type="component" value="Unassembled WGS sequence"/>
</dbReference>
<dbReference type="NCBIfam" id="NF033645">
    <property type="entry name" value="pilus_FilE"/>
    <property type="match status" value="1"/>
</dbReference>
<sequence length="383" mass="42888">MQKKWIQQPRFIISLLGLILTGSTVAYAEGFYTIIGPDGRPMIVPRKVDTQKNEPTSHDRAVGGNVLKQASTERVEKQIAVPSLVQKNPVMAANPSQKMVKQAFESSKNIQQPSLQLQKIEDVKKLDERAIQQAQSTIKQAPSELQSSTDSIAKTPIHAFNQVDGVEYVNSEYLEDQEFNLDGKKRFYTMPDGTGRLETIERKKGVSRSVLDKFMNRSQQLNTPIVLAASYVRLSAQDLSSAFENDRCFLQGYTKSIKTLTPQKEVGLWPRKPLKEKFEYELVKLDSAIQYIQVDSYASSNEKPVYYWPLVVFLDEKGCIQEGVSGFKNNSVSATLLQHAAIQGVIKVPAQAHYIMMTPLASAVDVAEQKLSNQGQIKIFALQ</sequence>
<protein>
    <recommendedName>
        <fullName evidence="1">FilE C-terminal domain-containing protein</fullName>
    </recommendedName>
</protein>
<feature type="domain" description="FilE C-terminal" evidence="1">
    <location>
        <begin position="218"/>
        <end position="383"/>
    </location>
</feature>
<evidence type="ECO:0000313" key="3">
    <source>
        <dbReference type="Proteomes" id="UP000018426"/>
    </source>
</evidence>
<dbReference type="HOGENOM" id="CLU_044038_1_0_6"/>
<dbReference type="InterPro" id="IPR055226">
    <property type="entry name" value="FilE_C"/>
</dbReference>
<gene>
    <name evidence="2" type="ORF">F989_02623</name>
</gene>